<dbReference type="Proteomes" id="UP001642409">
    <property type="component" value="Unassembled WGS sequence"/>
</dbReference>
<dbReference type="EMBL" id="CAXDID020000597">
    <property type="protein sequence ID" value="CAL6105536.1"/>
    <property type="molecule type" value="Genomic_DNA"/>
</dbReference>
<protein>
    <submittedName>
        <fullName evidence="2">Cyclin fold protein</fullName>
    </submittedName>
    <submittedName>
        <fullName evidence="3">Cyclin_fold protein</fullName>
    </submittedName>
</protein>
<dbReference type="Gene3D" id="1.10.472.10">
    <property type="entry name" value="Cyclin-like"/>
    <property type="match status" value="1"/>
</dbReference>
<keyword evidence="4" id="KW-1185">Reference proteome</keyword>
<evidence type="ECO:0000313" key="4">
    <source>
        <dbReference type="Proteomes" id="UP001642409"/>
    </source>
</evidence>
<name>A0AA86NZC5_9EUKA</name>
<evidence type="ECO:0000313" key="3">
    <source>
        <dbReference type="EMBL" id="CAL6105536.1"/>
    </source>
</evidence>
<dbReference type="EMBL" id="CATOUU010000381">
    <property type="protein sequence ID" value="CAI9927591.1"/>
    <property type="molecule type" value="Genomic_DNA"/>
</dbReference>
<gene>
    <name evidence="2" type="ORF">HINF_LOCUS15236</name>
    <name evidence="3" type="ORF">HINF_LOCUS73310</name>
</gene>
<accession>A0AA86NZC5</accession>
<dbReference type="PANTHER" id="PTHR15615">
    <property type="match status" value="1"/>
</dbReference>
<organism evidence="2">
    <name type="scientific">Hexamita inflata</name>
    <dbReference type="NCBI Taxonomy" id="28002"/>
    <lineage>
        <taxon>Eukaryota</taxon>
        <taxon>Metamonada</taxon>
        <taxon>Diplomonadida</taxon>
        <taxon>Hexamitidae</taxon>
        <taxon>Hexamitinae</taxon>
        <taxon>Hexamita</taxon>
    </lineage>
</organism>
<dbReference type="PANTHER" id="PTHR15615:SF108">
    <property type="entry name" value="PROTEIN CNPPD1"/>
    <property type="match status" value="1"/>
</dbReference>
<dbReference type="Pfam" id="PF00134">
    <property type="entry name" value="Cyclin_N"/>
    <property type="match status" value="1"/>
</dbReference>
<reference evidence="3 4" key="2">
    <citation type="submission" date="2024-07" db="EMBL/GenBank/DDBJ databases">
        <authorList>
            <person name="Akdeniz Z."/>
        </authorList>
    </citation>
    <scope>NUCLEOTIDE SEQUENCE [LARGE SCALE GENOMIC DNA]</scope>
</reference>
<feature type="domain" description="Cyclin N-terminal" evidence="1">
    <location>
        <begin position="21"/>
        <end position="138"/>
    </location>
</feature>
<dbReference type="InterPro" id="IPR006671">
    <property type="entry name" value="Cyclin_N"/>
</dbReference>
<dbReference type="SUPFAM" id="SSF47954">
    <property type="entry name" value="Cyclin-like"/>
    <property type="match status" value="1"/>
</dbReference>
<dbReference type="AlphaFoldDB" id="A0AA86NZC5"/>
<sequence length="211" mass="24458">MNQTIKGVAGAFLAQIIKNKVSQTLPEFRIFDSSCPVQGVSFQMVYNLIYKLFRKAQIEPECIIASVEYCDQFQRISGQMLKASNYQRLIFVSILIASKVWDDVSCSSKSFALCTSEMSLRELNEMERTFCKTLNFELFLDSGDYRDYYYDMKRIWLSLQVSEDLDIKGWQDVQVQQIQSDTNWITWGIDQLKCQAISGDVKQVKQINNLQ</sequence>
<reference evidence="2" key="1">
    <citation type="submission" date="2023-06" db="EMBL/GenBank/DDBJ databases">
        <authorList>
            <person name="Kurt Z."/>
        </authorList>
    </citation>
    <scope>NUCLEOTIDE SEQUENCE</scope>
</reference>
<dbReference type="GO" id="GO:0019901">
    <property type="term" value="F:protein kinase binding"/>
    <property type="evidence" value="ECO:0007669"/>
    <property type="project" value="InterPro"/>
</dbReference>
<evidence type="ECO:0000313" key="2">
    <source>
        <dbReference type="EMBL" id="CAI9927591.1"/>
    </source>
</evidence>
<proteinExistence type="predicted"/>
<dbReference type="InterPro" id="IPR036915">
    <property type="entry name" value="Cyclin-like_sf"/>
</dbReference>
<dbReference type="InterPro" id="IPR013922">
    <property type="entry name" value="Cyclin_PHO80-like"/>
</dbReference>
<comment type="caution">
    <text evidence="2">The sequence shown here is derived from an EMBL/GenBank/DDBJ whole genome shotgun (WGS) entry which is preliminary data.</text>
</comment>
<evidence type="ECO:0000259" key="1">
    <source>
        <dbReference type="Pfam" id="PF00134"/>
    </source>
</evidence>